<keyword evidence="4" id="KW-1133">Transmembrane helix</keyword>
<feature type="domain" description="Carbohydrate-binding module family 96" evidence="6">
    <location>
        <begin position="50"/>
        <end position="189"/>
    </location>
</feature>
<evidence type="ECO:0000256" key="2">
    <source>
        <dbReference type="ARBA" id="ARBA00022525"/>
    </source>
</evidence>
<protein>
    <recommendedName>
        <fullName evidence="6">Carbohydrate-binding module family 96 domain-containing protein</fullName>
    </recommendedName>
</protein>
<proteinExistence type="predicted"/>
<reference evidence="7" key="1">
    <citation type="journal article" date="2020" name="mSystems">
        <title>Genome- and Community-Level Interaction Insights into Carbon Utilization and Element Cycling Functions of Hydrothermarchaeota in Hydrothermal Sediment.</title>
        <authorList>
            <person name="Zhou Z."/>
            <person name="Liu Y."/>
            <person name="Xu W."/>
            <person name="Pan J."/>
            <person name="Luo Z.H."/>
            <person name="Li M."/>
        </authorList>
    </citation>
    <scope>NUCLEOTIDE SEQUENCE [LARGE SCALE GENOMIC DNA]</scope>
    <source>
        <strain evidence="7">HyVt-503</strain>
    </source>
</reference>
<dbReference type="InterPro" id="IPR055372">
    <property type="entry name" value="CBM96"/>
</dbReference>
<organism evidence="7">
    <name type="scientific">Dissulfuribacter thermophilus</name>
    <dbReference type="NCBI Taxonomy" id="1156395"/>
    <lineage>
        <taxon>Bacteria</taxon>
        <taxon>Pseudomonadati</taxon>
        <taxon>Thermodesulfobacteriota</taxon>
        <taxon>Dissulfuribacteria</taxon>
        <taxon>Dissulfuribacterales</taxon>
        <taxon>Dissulfuribacteraceae</taxon>
        <taxon>Dissulfuribacter</taxon>
    </lineage>
</organism>
<keyword evidence="2" id="KW-0964">Secreted</keyword>
<dbReference type="Proteomes" id="UP000885797">
    <property type="component" value="Unassembled WGS sequence"/>
</dbReference>
<accession>A0A7V2SVE5</accession>
<comment type="caution">
    <text evidence="7">The sequence shown here is derived from an EMBL/GenBank/DDBJ whole genome shotgun (WGS) entry which is preliminary data.</text>
</comment>
<evidence type="ECO:0000256" key="4">
    <source>
        <dbReference type="SAM" id="Phobius"/>
    </source>
</evidence>
<evidence type="ECO:0000256" key="5">
    <source>
        <dbReference type="SAM" id="SignalP"/>
    </source>
</evidence>
<feature type="signal peptide" evidence="5">
    <location>
        <begin position="1"/>
        <end position="24"/>
    </location>
</feature>
<comment type="subcellular location">
    <subcellularLocation>
        <location evidence="1">Secreted</location>
    </subcellularLocation>
</comment>
<name>A0A7V2SVE5_9BACT</name>
<gene>
    <name evidence="7" type="ORF">ENJ63_02095</name>
</gene>
<sequence>MQRLGIHFLVILLLGLVFSGAGHADTYRIEAEEIGDGYYLYVNGPGKQWYGSANFIRASYSSYGGSSSEETGYTQYALSGAPDPSLIDSVTLNVYLDRKDNYCYGWIKYLPNATTANGNAAQRLNGTQTVGTISTSMSLGWHSFDVTDLIKTDLGNGISWAPFSFHSLHSNYAGFDIRSAESGYASYLEFNYTPVPLPGSSILLLGGIMGLVGLRRKRGR</sequence>
<evidence type="ECO:0000259" key="6">
    <source>
        <dbReference type="Pfam" id="PF24517"/>
    </source>
</evidence>
<feature type="transmembrane region" description="Helical" evidence="4">
    <location>
        <begin position="195"/>
        <end position="214"/>
    </location>
</feature>
<dbReference type="EMBL" id="DRND01000175">
    <property type="protein sequence ID" value="HFC46653.1"/>
    <property type="molecule type" value="Genomic_DNA"/>
</dbReference>
<evidence type="ECO:0000256" key="1">
    <source>
        <dbReference type="ARBA" id="ARBA00004613"/>
    </source>
</evidence>
<keyword evidence="3 5" id="KW-0732">Signal</keyword>
<keyword evidence="4" id="KW-0812">Transmembrane</keyword>
<dbReference type="AlphaFoldDB" id="A0A7V2SVE5"/>
<evidence type="ECO:0000313" key="7">
    <source>
        <dbReference type="EMBL" id="HFC46653.1"/>
    </source>
</evidence>
<evidence type="ECO:0000256" key="3">
    <source>
        <dbReference type="ARBA" id="ARBA00022729"/>
    </source>
</evidence>
<dbReference type="Pfam" id="PF24517">
    <property type="entry name" value="CBM96"/>
    <property type="match status" value="1"/>
</dbReference>
<dbReference type="GO" id="GO:0005576">
    <property type="term" value="C:extracellular region"/>
    <property type="evidence" value="ECO:0007669"/>
    <property type="project" value="UniProtKB-SubCell"/>
</dbReference>
<feature type="chain" id="PRO_5031522393" description="Carbohydrate-binding module family 96 domain-containing protein" evidence="5">
    <location>
        <begin position="25"/>
        <end position="220"/>
    </location>
</feature>
<keyword evidence="4" id="KW-0472">Membrane</keyword>